<evidence type="ECO:0000259" key="4">
    <source>
        <dbReference type="Pfam" id="PF01494"/>
    </source>
</evidence>
<dbReference type="PANTHER" id="PTHR43004">
    <property type="entry name" value="TRK SYSTEM POTASSIUM UPTAKE PROTEIN"/>
    <property type="match status" value="1"/>
</dbReference>
<dbReference type="PANTHER" id="PTHR43004:SF19">
    <property type="entry name" value="BINDING MONOOXYGENASE, PUTATIVE (JCVI)-RELATED"/>
    <property type="match status" value="1"/>
</dbReference>
<evidence type="ECO:0000313" key="5">
    <source>
        <dbReference type="EMBL" id="NMO03556.1"/>
    </source>
</evidence>
<comment type="caution">
    <text evidence="5">The sequence shown here is derived from an EMBL/GenBank/DDBJ whole genome shotgun (WGS) entry which is preliminary data.</text>
</comment>
<organism evidence="5 6">
    <name type="scientific">Gordonia asplenii</name>
    <dbReference type="NCBI Taxonomy" id="2725283"/>
    <lineage>
        <taxon>Bacteria</taxon>
        <taxon>Bacillati</taxon>
        <taxon>Actinomycetota</taxon>
        <taxon>Actinomycetes</taxon>
        <taxon>Mycobacteriales</taxon>
        <taxon>Gordoniaceae</taxon>
        <taxon>Gordonia</taxon>
    </lineage>
</organism>
<feature type="domain" description="FAD-binding" evidence="4">
    <location>
        <begin position="4"/>
        <end position="351"/>
    </location>
</feature>
<evidence type="ECO:0000313" key="6">
    <source>
        <dbReference type="Proteomes" id="UP000550729"/>
    </source>
</evidence>
<dbReference type="AlphaFoldDB" id="A0A848KY89"/>
<dbReference type="GO" id="GO:0071949">
    <property type="term" value="F:FAD binding"/>
    <property type="evidence" value="ECO:0007669"/>
    <property type="project" value="InterPro"/>
</dbReference>
<evidence type="ECO:0000256" key="1">
    <source>
        <dbReference type="ARBA" id="ARBA00001974"/>
    </source>
</evidence>
<dbReference type="Proteomes" id="UP000550729">
    <property type="component" value="Unassembled WGS sequence"/>
</dbReference>
<evidence type="ECO:0000256" key="3">
    <source>
        <dbReference type="ARBA" id="ARBA00022827"/>
    </source>
</evidence>
<dbReference type="EMBL" id="JABBNB010000024">
    <property type="protein sequence ID" value="NMO03556.1"/>
    <property type="molecule type" value="Genomic_DNA"/>
</dbReference>
<keyword evidence="2" id="KW-0285">Flavoprotein</keyword>
<name>A0A848KY89_9ACTN</name>
<evidence type="ECO:0000256" key="2">
    <source>
        <dbReference type="ARBA" id="ARBA00022630"/>
    </source>
</evidence>
<accession>A0A848KY89</accession>
<proteinExistence type="predicted"/>
<dbReference type="InterPro" id="IPR036188">
    <property type="entry name" value="FAD/NAD-bd_sf"/>
</dbReference>
<comment type="cofactor">
    <cofactor evidence="1">
        <name>FAD</name>
        <dbReference type="ChEBI" id="CHEBI:57692"/>
    </cofactor>
</comment>
<keyword evidence="3" id="KW-0274">FAD</keyword>
<dbReference type="InterPro" id="IPR050641">
    <property type="entry name" value="RIFMO-like"/>
</dbReference>
<dbReference type="SUPFAM" id="SSF51905">
    <property type="entry name" value="FAD/NAD(P)-binding domain"/>
    <property type="match status" value="1"/>
</dbReference>
<dbReference type="Pfam" id="PF01494">
    <property type="entry name" value="FAD_binding_3"/>
    <property type="match status" value="1"/>
</dbReference>
<protein>
    <recommendedName>
        <fullName evidence="4">FAD-binding domain-containing protein</fullName>
    </recommendedName>
</protein>
<dbReference type="InterPro" id="IPR002938">
    <property type="entry name" value="FAD-bd"/>
</dbReference>
<reference evidence="5 6" key="1">
    <citation type="submission" date="2020-04" db="EMBL/GenBank/DDBJ databases">
        <title>Gordonia sp. nov. TBRC 11910.</title>
        <authorList>
            <person name="Suriyachadkun C."/>
        </authorList>
    </citation>
    <scope>NUCLEOTIDE SEQUENCE [LARGE SCALE GENOMIC DNA]</scope>
    <source>
        <strain evidence="5 6">TBRC 11910</strain>
    </source>
</reference>
<dbReference type="Pfam" id="PF21274">
    <property type="entry name" value="Rng_hyd_C"/>
    <property type="match status" value="1"/>
</dbReference>
<dbReference type="GO" id="GO:0016709">
    <property type="term" value="F:oxidoreductase activity, acting on paired donors, with incorporation or reduction of molecular oxygen, NAD(P)H as one donor, and incorporation of one atom of oxygen"/>
    <property type="evidence" value="ECO:0007669"/>
    <property type="project" value="UniProtKB-ARBA"/>
</dbReference>
<dbReference type="Gene3D" id="3.50.50.60">
    <property type="entry name" value="FAD/NAD(P)-binding domain"/>
    <property type="match status" value="1"/>
</dbReference>
<dbReference type="Gene3D" id="3.30.9.10">
    <property type="entry name" value="D-Amino Acid Oxidase, subunit A, domain 2"/>
    <property type="match status" value="1"/>
</dbReference>
<keyword evidence="6" id="KW-1185">Reference proteome</keyword>
<sequence>MEHTELLVVGGGPVGLSAALWAAKYGLKCVLVERHENPYHHPKARGVRTRAMELFGLLGVGEELRALAPADPEYGFVYCETLAGAEYGRTPAGGASFDQSPTSDTRIAQDQLETVLRRTVAERGGVVTRYGTAVEDIEQDDSGVSVTVVDTSTGARNVITADYVIAADGANSATRKALGIDCDGVDIGFWQSVYWHGDLAGAIDGRAAIQYLTADPEGGFVTVAPVDGHSRWVTFRMRGRDGHHPGQLTPEESRALIARAVGRDVNPEIISTATYLVSATVARQYRSGRVFLAGDAAHTFPPTGGFGLNTGVGDVHNLLWKIALTASGAASDALLDTYEAERRPIAQSNASWSADNAARFDAVWENIASGESPGDPITRQKAHLLAIQRDLGFRYGVADDYRELDLTAKVGRRAPYLRVTSYGEPTSSLHLFDGRITLLHRRDGGAWTDAARLLNERLKFPIEVVEVGAREFEVDEQAFADSYSLANESALLIRPDGHIAWRSDDQAGVELNDAVAALLVL</sequence>
<dbReference type="PRINTS" id="PR00420">
    <property type="entry name" value="RNGMNOXGNASE"/>
</dbReference>
<dbReference type="RefSeq" id="WP_170196061.1">
    <property type="nucleotide sequence ID" value="NZ_JABBNB010000024.1"/>
</dbReference>
<gene>
    <name evidence="5" type="ORF">HH308_20270</name>
</gene>
<dbReference type="Gene3D" id="3.40.30.120">
    <property type="match status" value="1"/>
</dbReference>